<sequence>MCYHQLYIFTTCGHSTLSSTPIHLCAHFLSTENPSSSTTCPSPPQTHPYRSHKTHTLCLFCSLRRDYLLMSLESEQQEVRFDEWRWKVAYRNPAADSEGWRRWGNDEARHGTLGVEEMERRIEALRKAKVGGGMVKVGFALK</sequence>
<keyword evidence="2" id="KW-1185">Reference proteome</keyword>
<dbReference type="OrthoDB" id="3927958at2759"/>
<evidence type="ECO:0000313" key="1">
    <source>
        <dbReference type="EMBL" id="KAF2096553.1"/>
    </source>
</evidence>
<dbReference type="EMBL" id="ML978129">
    <property type="protein sequence ID" value="KAF2096553.1"/>
    <property type="molecule type" value="Genomic_DNA"/>
</dbReference>
<name>A0A9P4M471_9PEZI</name>
<reference evidence="1" key="1">
    <citation type="journal article" date="2020" name="Stud. Mycol.">
        <title>101 Dothideomycetes genomes: a test case for predicting lifestyles and emergence of pathogens.</title>
        <authorList>
            <person name="Haridas S."/>
            <person name="Albert R."/>
            <person name="Binder M."/>
            <person name="Bloem J."/>
            <person name="Labutti K."/>
            <person name="Salamov A."/>
            <person name="Andreopoulos B."/>
            <person name="Baker S."/>
            <person name="Barry K."/>
            <person name="Bills G."/>
            <person name="Bluhm B."/>
            <person name="Cannon C."/>
            <person name="Castanera R."/>
            <person name="Culley D."/>
            <person name="Daum C."/>
            <person name="Ezra D."/>
            <person name="Gonzalez J."/>
            <person name="Henrissat B."/>
            <person name="Kuo A."/>
            <person name="Liang C."/>
            <person name="Lipzen A."/>
            <person name="Lutzoni F."/>
            <person name="Magnuson J."/>
            <person name="Mondo S."/>
            <person name="Nolan M."/>
            <person name="Ohm R."/>
            <person name="Pangilinan J."/>
            <person name="Park H.-J."/>
            <person name="Ramirez L."/>
            <person name="Alfaro M."/>
            <person name="Sun H."/>
            <person name="Tritt A."/>
            <person name="Yoshinaga Y."/>
            <person name="Zwiers L.-H."/>
            <person name="Turgeon B."/>
            <person name="Goodwin S."/>
            <person name="Spatafora J."/>
            <person name="Crous P."/>
            <person name="Grigoriev I."/>
        </authorList>
    </citation>
    <scope>NUCLEOTIDE SEQUENCE</scope>
    <source>
        <strain evidence="1">CBS 133067</strain>
    </source>
</reference>
<dbReference type="AlphaFoldDB" id="A0A9P4M471"/>
<dbReference type="Proteomes" id="UP000799772">
    <property type="component" value="Unassembled WGS sequence"/>
</dbReference>
<protein>
    <submittedName>
        <fullName evidence="1">Uncharacterized protein</fullName>
    </submittedName>
</protein>
<accession>A0A9P4M471</accession>
<comment type="caution">
    <text evidence="1">The sequence shown here is derived from an EMBL/GenBank/DDBJ whole genome shotgun (WGS) entry which is preliminary data.</text>
</comment>
<organism evidence="1 2">
    <name type="scientific">Rhizodiscina lignyota</name>
    <dbReference type="NCBI Taxonomy" id="1504668"/>
    <lineage>
        <taxon>Eukaryota</taxon>
        <taxon>Fungi</taxon>
        <taxon>Dikarya</taxon>
        <taxon>Ascomycota</taxon>
        <taxon>Pezizomycotina</taxon>
        <taxon>Dothideomycetes</taxon>
        <taxon>Pleosporomycetidae</taxon>
        <taxon>Aulographales</taxon>
        <taxon>Rhizodiscinaceae</taxon>
        <taxon>Rhizodiscina</taxon>
    </lineage>
</organism>
<gene>
    <name evidence="1" type="ORF">NA57DRAFT_58462</name>
</gene>
<proteinExistence type="predicted"/>
<evidence type="ECO:0000313" key="2">
    <source>
        <dbReference type="Proteomes" id="UP000799772"/>
    </source>
</evidence>